<evidence type="ECO:0000256" key="2">
    <source>
        <dbReference type="SAM" id="SignalP"/>
    </source>
</evidence>
<accession>A0A9N8DKB5</accession>
<dbReference type="EMBL" id="CAICTM010000190">
    <property type="protein sequence ID" value="CAB9504262.1"/>
    <property type="molecule type" value="Genomic_DNA"/>
</dbReference>
<evidence type="ECO:0000256" key="1">
    <source>
        <dbReference type="SAM" id="MobiDB-lite"/>
    </source>
</evidence>
<dbReference type="Proteomes" id="UP001153069">
    <property type="component" value="Unassembled WGS sequence"/>
</dbReference>
<keyword evidence="4" id="KW-1185">Reference proteome</keyword>
<sequence length="848" mass="93020">MLLMRALTLVSIVVSTIASSGPPKEHLRSTRALEEIHPCELPPNEAFVLLKNGSTPILSPSYVENCLDAIEVNSTLMLLHLEAIRTNFREYYCFYNIVNDPANSTPASYQPELGYTLFSGPEEGQVRLDDELLALAASIEQNGATVSTLWDLQLIFSKLFDAHVGIPSVDFEYTTYASLIIPGRYVEGEEPSEPTFSVQYSDGGELEFHVHFASEDGSVETQMVETINDVSPYEFFLSLASSAALTVTPYQSPGARLNALFRVYSFSTNVMTFDSMHVRPSLIPESFPVTYASGESETFYHGILFYSGNEYAYFNLTEVPTLDAPGAVWQAFESAVNFLDENVTAPELTPPEDPSSVVKKLSTTQPKAKSALEEYEFDEYFYYGGALMAATKVEEDYAILKLQDFSLIFNDGVPDTIGEEGDWEGLAIPDLWSNFTASAKAKGVKKAIIDISANGGGTAISGTLLALSMYPFTSFDLVDEQYDQNYNDVMFIYNATIGVLVDALILDLANSTDTEMQDYLETLPENFSQQLEGVTTALLVFCCSGEDPVTCAENDSCKPLFGLLNQLDSLQEFMTGPQLRATIQIVLDLFGTYNPFNVLGFEAKIDKDNLVESIRGGVPQTTTNRYSIGNRAIYSHTIARAFQNDWEFDEYAIVSDGAAGSTTCLFSSLATQVWANRDVSGATNPLTTVTYGGTKDPSDTTVAGFPASVQGVKIEYPIITSGLLFMTEFLLPSNLTADLQTINEFYQSAVPLPPYFGESLPTMPVLNFYSQFMDPGALALQYIKIAGDEHIPKFFHHVTFGDTSDLPALYKATASRAFKNGGGGEVESWDEGMLPPDSPDDVSRDGSY</sequence>
<dbReference type="OrthoDB" id="55780at2759"/>
<feature type="chain" id="PRO_5040317326" description="Tail specific protease domain-containing protein" evidence="2">
    <location>
        <begin position="19"/>
        <end position="848"/>
    </location>
</feature>
<feature type="region of interest" description="Disordered" evidence="1">
    <location>
        <begin position="821"/>
        <end position="848"/>
    </location>
</feature>
<proteinExistence type="predicted"/>
<reference evidence="3" key="1">
    <citation type="submission" date="2020-06" db="EMBL/GenBank/DDBJ databases">
        <authorList>
            <consortium name="Plant Systems Biology data submission"/>
        </authorList>
    </citation>
    <scope>NUCLEOTIDE SEQUENCE</scope>
    <source>
        <strain evidence="3">D6</strain>
    </source>
</reference>
<protein>
    <recommendedName>
        <fullName evidence="5">Tail specific protease domain-containing protein</fullName>
    </recommendedName>
</protein>
<gene>
    <name evidence="3" type="ORF">SEMRO_191_G082080.1</name>
</gene>
<keyword evidence="2" id="KW-0732">Signal</keyword>
<name>A0A9N8DKB5_9STRA</name>
<dbReference type="AlphaFoldDB" id="A0A9N8DKB5"/>
<comment type="caution">
    <text evidence="3">The sequence shown here is derived from an EMBL/GenBank/DDBJ whole genome shotgun (WGS) entry which is preliminary data.</text>
</comment>
<evidence type="ECO:0000313" key="3">
    <source>
        <dbReference type="EMBL" id="CAB9504262.1"/>
    </source>
</evidence>
<feature type="signal peptide" evidence="2">
    <location>
        <begin position="1"/>
        <end position="18"/>
    </location>
</feature>
<organism evidence="3 4">
    <name type="scientific">Seminavis robusta</name>
    <dbReference type="NCBI Taxonomy" id="568900"/>
    <lineage>
        <taxon>Eukaryota</taxon>
        <taxon>Sar</taxon>
        <taxon>Stramenopiles</taxon>
        <taxon>Ochrophyta</taxon>
        <taxon>Bacillariophyta</taxon>
        <taxon>Bacillariophyceae</taxon>
        <taxon>Bacillariophycidae</taxon>
        <taxon>Naviculales</taxon>
        <taxon>Naviculaceae</taxon>
        <taxon>Seminavis</taxon>
    </lineage>
</organism>
<evidence type="ECO:0000313" key="4">
    <source>
        <dbReference type="Proteomes" id="UP001153069"/>
    </source>
</evidence>
<evidence type="ECO:0008006" key="5">
    <source>
        <dbReference type="Google" id="ProtNLM"/>
    </source>
</evidence>